<evidence type="ECO:0008006" key="4">
    <source>
        <dbReference type="Google" id="ProtNLM"/>
    </source>
</evidence>
<keyword evidence="1" id="KW-0732">Signal</keyword>
<evidence type="ECO:0000313" key="2">
    <source>
        <dbReference type="EMBL" id="MCY6485502.1"/>
    </source>
</evidence>
<feature type="chain" id="PRO_5045607873" description="Cyclic lactone autoinducer peptide" evidence="1">
    <location>
        <begin position="24"/>
        <end position="42"/>
    </location>
</feature>
<dbReference type="Proteomes" id="UP001078443">
    <property type="component" value="Unassembled WGS sequence"/>
</dbReference>
<accession>A0ABT4D2Y7</accession>
<comment type="caution">
    <text evidence="2">The sequence shown here is derived from an EMBL/GenBank/DDBJ whole genome shotgun (WGS) entry which is preliminary data.</text>
</comment>
<organism evidence="2 3">
    <name type="scientific">Clostridium aestuarii</name>
    <dbReference type="NCBI Taxonomy" id="338193"/>
    <lineage>
        <taxon>Bacteria</taxon>
        <taxon>Bacillati</taxon>
        <taxon>Bacillota</taxon>
        <taxon>Clostridia</taxon>
        <taxon>Eubacteriales</taxon>
        <taxon>Clostridiaceae</taxon>
        <taxon>Clostridium</taxon>
    </lineage>
</organism>
<dbReference type="EMBL" id="JAPQER010000007">
    <property type="protein sequence ID" value="MCY6485502.1"/>
    <property type="molecule type" value="Genomic_DNA"/>
</dbReference>
<reference evidence="2" key="1">
    <citation type="submission" date="2022-12" db="EMBL/GenBank/DDBJ databases">
        <authorList>
            <person name="Wang J."/>
        </authorList>
    </citation>
    <scope>NUCLEOTIDE SEQUENCE</scope>
    <source>
        <strain evidence="2">HY-45-18</strain>
    </source>
</reference>
<evidence type="ECO:0000313" key="3">
    <source>
        <dbReference type="Proteomes" id="UP001078443"/>
    </source>
</evidence>
<protein>
    <recommendedName>
        <fullName evidence="4">Cyclic lactone autoinducer peptide</fullName>
    </recommendedName>
</protein>
<evidence type="ECO:0000256" key="1">
    <source>
        <dbReference type="SAM" id="SignalP"/>
    </source>
</evidence>
<name>A0ABT4D2Y7_9CLOT</name>
<proteinExistence type="predicted"/>
<sequence length="42" mass="4721">MKKIVFVISLLAVITSFSTPCSAYELIIKEPPKIEQPQLTEN</sequence>
<feature type="signal peptide" evidence="1">
    <location>
        <begin position="1"/>
        <end position="23"/>
    </location>
</feature>
<keyword evidence="3" id="KW-1185">Reference proteome</keyword>
<gene>
    <name evidence="2" type="ORF">OW763_14300</name>
</gene>